<dbReference type="InterPro" id="IPR019335">
    <property type="entry name" value="COG7"/>
</dbReference>
<dbReference type="Pfam" id="PF10191">
    <property type="entry name" value="COG7"/>
    <property type="match status" value="1"/>
</dbReference>
<comment type="subcellular location">
    <subcellularLocation>
        <location evidence="1">Golgi apparatus membrane</location>
        <topology evidence="1">Peripheral membrane protein</topology>
    </subcellularLocation>
</comment>
<dbReference type="GeneID" id="30036620"/>
<dbReference type="GO" id="GO:0017119">
    <property type="term" value="C:Golgi transport complex"/>
    <property type="evidence" value="ECO:0007669"/>
    <property type="project" value="InterPro"/>
</dbReference>
<feature type="region of interest" description="Disordered" evidence="9">
    <location>
        <begin position="200"/>
        <end position="240"/>
    </location>
</feature>
<feature type="compositionally biased region" description="Low complexity" evidence="9">
    <location>
        <begin position="211"/>
        <end position="240"/>
    </location>
</feature>
<organism evidence="10 11">
    <name type="scientific">Sugiyamaella lignohabitans</name>
    <dbReference type="NCBI Taxonomy" id="796027"/>
    <lineage>
        <taxon>Eukaryota</taxon>
        <taxon>Fungi</taxon>
        <taxon>Dikarya</taxon>
        <taxon>Ascomycota</taxon>
        <taxon>Saccharomycotina</taxon>
        <taxon>Dipodascomycetes</taxon>
        <taxon>Dipodascales</taxon>
        <taxon>Trichomonascaceae</taxon>
        <taxon>Sugiyamaella</taxon>
    </lineage>
</organism>
<evidence type="ECO:0000256" key="5">
    <source>
        <dbReference type="ARBA" id="ARBA00022927"/>
    </source>
</evidence>
<evidence type="ECO:0000313" key="10">
    <source>
        <dbReference type="EMBL" id="ANB11662.1"/>
    </source>
</evidence>
<dbReference type="GO" id="GO:0006890">
    <property type="term" value="P:retrograde vesicle-mediated transport, Golgi to endoplasmic reticulum"/>
    <property type="evidence" value="ECO:0007669"/>
    <property type="project" value="TreeGrafter"/>
</dbReference>
<sequence>MSSEIISKFSDPELVPHVLLDTTLPKYKSTEQLPELQSSASQLLSQLDTYSQDITYQLETVLSELVRAKSRLNYEIDLLKSDLSALSNTTSIEARTQIEAASGSARTAKVISRLEKLDTVKRNMQKTQQIFTEAKNFDESKITSTVLSLVESGDIEAALAKLDSASEICLVWKGTALYTQRTKFIAGLRKRVDAIIAEKHRTSTSTPPPSGLSQLQSQSQPSTGTTPQPRSSTASPVSSTTADSYYSLIGQFQKKIF</sequence>
<keyword evidence="5" id="KW-0653">Protein transport</keyword>
<dbReference type="OrthoDB" id="5413829at2759"/>
<dbReference type="Proteomes" id="UP000189580">
    <property type="component" value="Chromosome c"/>
</dbReference>
<accession>A0A167CGK9</accession>
<evidence type="ECO:0000256" key="1">
    <source>
        <dbReference type="ARBA" id="ARBA00004395"/>
    </source>
</evidence>
<reference evidence="10 11" key="1">
    <citation type="submission" date="2016-02" db="EMBL/GenBank/DDBJ databases">
        <title>Complete genome sequence and transcriptome regulation of the pentose utilising yeast Sugiyamaella lignohabitans.</title>
        <authorList>
            <person name="Bellasio M."/>
            <person name="Peymann A."/>
            <person name="Valli M."/>
            <person name="Sipitzky M."/>
            <person name="Graf A."/>
            <person name="Sauer M."/>
            <person name="Marx H."/>
            <person name="Mattanovich D."/>
        </authorList>
    </citation>
    <scope>NUCLEOTIDE SEQUENCE [LARGE SCALE GENOMIC DNA]</scope>
    <source>
        <strain evidence="10 11">CBS 10342</strain>
    </source>
</reference>
<dbReference type="EMBL" id="CP014500">
    <property type="protein sequence ID" value="ANB11662.1"/>
    <property type="molecule type" value="Genomic_DNA"/>
</dbReference>
<dbReference type="GO" id="GO:0000139">
    <property type="term" value="C:Golgi membrane"/>
    <property type="evidence" value="ECO:0007669"/>
    <property type="project" value="UniProtKB-SubCell"/>
</dbReference>
<keyword evidence="7" id="KW-0472">Membrane</keyword>
<evidence type="ECO:0000256" key="6">
    <source>
        <dbReference type="ARBA" id="ARBA00023034"/>
    </source>
</evidence>
<dbReference type="RefSeq" id="XP_018734139.1">
    <property type="nucleotide sequence ID" value="XM_018881557.1"/>
</dbReference>
<keyword evidence="11" id="KW-1185">Reference proteome</keyword>
<proteinExistence type="inferred from homology"/>
<name>A0A167CGK9_9ASCO</name>
<evidence type="ECO:0000256" key="9">
    <source>
        <dbReference type="SAM" id="MobiDB-lite"/>
    </source>
</evidence>
<dbReference type="Gene3D" id="6.10.250.2790">
    <property type="match status" value="1"/>
</dbReference>
<dbReference type="GO" id="GO:0007030">
    <property type="term" value="P:Golgi organization"/>
    <property type="evidence" value="ECO:0007669"/>
    <property type="project" value="TreeGrafter"/>
</dbReference>
<dbReference type="PANTHER" id="PTHR21443:SF0">
    <property type="entry name" value="CONSERVED OLIGOMERIC GOLGI COMPLEX SUBUNIT 7"/>
    <property type="match status" value="1"/>
</dbReference>
<comment type="similarity">
    <text evidence="2">Belongs to the COG7 family.</text>
</comment>
<keyword evidence="4" id="KW-0813">Transport</keyword>
<evidence type="ECO:0000256" key="3">
    <source>
        <dbReference type="ARBA" id="ARBA00020984"/>
    </source>
</evidence>
<dbReference type="PANTHER" id="PTHR21443">
    <property type="entry name" value="CONSERVED OLIGOMERIC GOLGI COMPLEX COMPONENT 7"/>
    <property type="match status" value="1"/>
</dbReference>
<evidence type="ECO:0000256" key="2">
    <source>
        <dbReference type="ARBA" id="ARBA00005831"/>
    </source>
</evidence>
<evidence type="ECO:0000256" key="7">
    <source>
        <dbReference type="ARBA" id="ARBA00023136"/>
    </source>
</evidence>
<evidence type="ECO:0000256" key="8">
    <source>
        <dbReference type="ARBA" id="ARBA00031345"/>
    </source>
</evidence>
<gene>
    <name evidence="10" type="ORF">AWJ20_4483</name>
</gene>
<dbReference type="GO" id="GO:0006886">
    <property type="term" value="P:intracellular protein transport"/>
    <property type="evidence" value="ECO:0007669"/>
    <property type="project" value="InterPro"/>
</dbReference>
<protein>
    <recommendedName>
        <fullName evidence="3">Conserved oligomeric Golgi complex subunit 7</fullName>
    </recommendedName>
    <alternativeName>
        <fullName evidence="8">Component of oligomeric Golgi complex 7</fullName>
    </alternativeName>
</protein>
<evidence type="ECO:0000256" key="4">
    <source>
        <dbReference type="ARBA" id="ARBA00022448"/>
    </source>
</evidence>
<dbReference type="AlphaFoldDB" id="A0A167CGK9"/>
<evidence type="ECO:0000313" key="11">
    <source>
        <dbReference type="Proteomes" id="UP000189580"/>
    </source>
</evidence>
<dbReference type="KEGG" id="slb:AWJ20_4483"/>
<keyword evidence="6" id="KW-0333">Golgi apparatus</keyword>